<protein>
    <recommendedName>
        <fullName evidence="3">MULE transposase domain-containing protein</fullName>
    </recommendedName>
</protein>
<accession>A0A0C2DYU4</accession>
<evidence type="ECO:0000313" key="1">
    <source>
        <dbReference type="EMBL" id="KIH68202.1"/>
    </source>
</evidence>
<evidence type="ECO:0000313" key="2">
    <source>
        <dbReference type="Proteomes" id="UP000054047"/>
    </source>
</evidence>
<name>A0A0C2DYU4_9BILA</name>
<dbReference type="AlphaFoldDB" id="A0A0C2DYU4"/>
<gene>
    <name evidence="1" type="ORF">ANCDUO_01464</name>
</gene>
<dbReference type="EMBL" id="KN726442">
    <property type="protein sequence ID" value="KIH68202.1"/>
    <property type="molecule type" value="Genomic_DNA"/>
</dbReference>
<sequence length="85" mass="10035">MIAFEKLKKVLQSANTTEPKDGPHLAIIVNFEEAVIKAARRVFPECSLEGWRWHLSQAGVRKRNAFGLLRFLRKREERELRFGRW</sequence>
<reference evidence="1 2" key="1">
    <citation type="submission" date="2013-12" db="EMBL/GenBank/DDBJ databases">
        <title>Draft genome of the parsitic nematode Ancylostoma duodenale.</title>
        <authorList>
            <person name="Mitreva M."/>
        </authorList>
    </citation>
    <scope>NUCLEOTIDE SEQUENCE [LARGE SCALE GENOMIC DNA]</scope>
    <source>
        <strain evidence="1 2">Zhejiang</strain>
    </source>
</reference>
<keyword evidence="2" id="KW-1185">Reference proteome</keyword>
<dbReference type="Proteomes" id="UP000054047">
    <property type="component" value="Unassembled WGS sequence"/>
</dbReference>
<proteinExistence type="predicted"/>
<organism evidence="1 2">
    <name type="scientific">Ancylostoma duodenale</name>
    <dbReference type="NCBI Taxonomy" id="51022"/>
    <lineage>
        <taxon>Eukaryota</taxon>
        <taxon>Metazoa</taxon>
        <taxon>Ecdysozoa</taxon>
        <taxon>Nematoda</taxon>
        <taxon>Chromadorea</taxon>
        <taxon>Rhabditida</taxon>
        <taxon>Rhabditina</taxon>
        <taxon>Rhabditomorpha</taxon>
        <taxon>Strongyloidea</taxon>
        <taxon>Ancylostomatidae</taxon>
        <taxon>Ancylostomatinae</taxon>
        <taxon>Ancylostoma</taxon>
    </lineage>
</organism>
<evidence type="ECO:0008006" key="3">
    <source>
        <dbReference type="Google" id="ProtNLM"/>
    </source>
</evidence>
<dbReference type="OrthoDB" id="10029846at2759"/>